<dbReference type="PANTHER" id="PTHR23250:SF1">
    <property type="entry name" value="TECTONIN BETA-PROPELLER REPEAT-CONTAINING PROTEIN 1"/>
    <property type="match status" value="1"/>
</dbReference>
<dbReference type="EMBL" id="VIIS01002214">
    <property type="protein sequence ID" value="KAF0287052.1"/>
    <property type="molecule type" value="Genomic_DNA"/>
</dbReference>
<dbReference type="SUPFAM" id="SSF49899">
    <property type="entry name" value="Concanavalin A-like lectins/glucanases"/>
    <property type="match status" value="1"/>
</dbReference>
<dbReference type="SMART" id="SM00706">
    <property type="entry name" value="TECPR"/>
    <property type="match status" value="10"/>
</dbReference>
<reference evidence="6 7" key="1">
    <citation type="submission" date="2019-07" db="EMBL/GenBank/DDBJ databases">
        <title>Draft genome assembly of a fouling barnacle, Amphibalanus amphitrite (Darwin, 1854): The first reference genome for Thecostraca.</title>
        <authorList>
            <person name="Kim W."/>
        </authorList>
    </citation>
    <scope>NUCLEOTIDE SEQUENCE [LARGE SCALE GENOMIC DNA]</scope>
    <source>
        <strain evidence="6">SNU_AA5</strain>
        <tissue evidence="6">Soma without cirri and trophi</tissue>
    </source>
</reference>
<dbReference type="InterPro" id="IPR010482">
    <property type="entry name" value="TECPR1-like_DysF"/>
</dbReference>
<keyword evidence="3" id="KW-0677">Repeat</keyword>
<dbReference type="GO" id="GO:0098588">
    <property type="term" value="C:bounding membrane of organelle"/>
    <property type="evidence" value="ECO:0007669"/>
    <property type="project" value="UniProtKB-ARBA"/>
</dbReference>
<evidence type="ECO:0000256" key="3">
    <source>
        <dbReference type="ARBA" id="ARBA00022737"/>
    </source>
</evidence>
<feature type="region of interest" description="Disordered" evidence="4">
    <location>
        <begin position="345"/>
        <end position="380"/>
    </location>
</feature>
<dbReference type="InterPro" id="IPR013320">
    <property type="entry name" value="ConA-like_dom_sf"/>
</dbReference>
<accession>A0A6A4V9R7</accession>
<evidence type="ECO:0000313" key="7">
    <source>
        <dbReference type="Proteomes" id="UP000440578"/>
    </source>
</evidence>
<organism evidence="6 7">
    <name type="scientific">Amphibalanus amphitrite</name>
    <name type="common">Striped barnacle</name>
    <name type="synonym">Balanus amphitrite</name>
    <dbReference type="NCBI Taxonomy" id="1232801"/>
    <lineage>
        <taxon>Eukaryota</taxon>
        <taxon>Metazoa</taxon>
        <taxon>Ecdysozoa</taxon>
        <taxon>Arthropoda</taxon>
        <taxon>Crustacea</taxon>
        <taxon>Multicrustacea</taxon>
        <taxon>Cirripedia</taxon>
        <taxon>Thoracica</taxon>
        <taxon>Thoracicalcarea</taxon>
        <taxon>Balanomorpha</taxon>
        <taxon>Balanoidea</taxon>
        <taxon>Balanidae</taxon>
        <taxon>Amphibalaninae</taxon>
        <taxon>Amphibalanus</taxon>
    </lineage>
</organism>
<evidence type="ECO:0000256" key="2">
    <source>
        <dbReference type="ARBA" id="ARBA00022734"/>
    </source>
</evidence>
<dbReference type="GO" id="GO:0030246">
    <property type="term" value="F:carbohydrate binding"/>
    <property type="evidence" value="ECO:0007669"/>
    <property type="project" value="UniProtKB-KW"/>
</dbReference>
<dbReference type="SMART" id="SM00908">
    <property type="entry name" value="Gal-bind_lectin"/>
    <property type="match status" value="1"/>
</dbReference>
<dbReference type="AlphaFoldDB" id="A0A6A4V9R7"/>
<dbReference type="GO" id="GO:0005737">
    <property type="term" value="C:cytoplasm"/>
    <property type="evidence" value="ECO:0007669"/>
    <property type="project" value="UniProtKB-ARBA"/>
</dbReference>
<comment type="caution">
    <text evidence="6">The sequence shown here is derived from an EMBL/GenBank/DDBJ whole genome shotgun (WGS) entry which is preliminary data.</text>
</comment>
<sequence length="1261" mass="140181">MPASLFCVDLLGRIYELSTSSSKWEPLSYLGVEFKRLSASEHSLWAIGGDQQVYVLIYGTDNPIRVMEETYENQRWNPIDGFCDKLLGTDRYHFSSMDGKTERRFTDVDLPSLGWQWEGDWQLDSTLNGTQLETEGWTYAVDFPAAYSPYKRFTSCVRRRRWVRYRRYVAVNTWSSVPPLHRDSVEEPFVDVAVGGSELAGWEPDNLMVWAVTIRGRVIFRSGVGRLSPEGVSWLPVATPRGSEASQISCGPSGLTWALTWDGGALVRTGMTRETPHGTDWCQVPPPDGVRLEQVSVGDNSVWAVSSDKRVFFRQGVKGHEMSSNPTLARGTNWLEMVGSMSAVSVGPNNQASGDGQGAPEPAGCPYDSDTSSMSGQSAGDTASLRLLRLDDDEPSAVPLGRAGSECRGWTFSGPVVADRPEELWKQKVLELLKERDSRVRPFNGLYDEAIERSSWTRTTKCRWWTDAPPHNWAQAVLELEQRGTGAAQVEFGQISVYVGGEKMASVCLSDVSAVLNSSESRRQSVLARLCADCAASVCLSEVSAVLNSSESRRQSVLAVLTAERMRRRLPLKLWFAEEAEMEDWLDMIQTACVRLRRIEGAPSENSLWAVTDRGDIMVSDQRLTTAEQELAAETHSSLSQCQLVSDPAGCPTPLCRRLERGFTEGCSLVISYKLPTHPRTAPLAEDRTDQWPAGPRGALHESVLDLVQWTGQQTASGGAGTRLLVGGLQAAVVLAAGPQTAGLAWEELQRRASWFSINLMTGVTGSQETENVFHFNPRINRDENTHKRWTMRCPQVIVRNSRTKDGWGREERDGPQPFKGGDTGEIHIICLKDQFKVLAPGLCTLFTHRMDFRRITHVTIKGDILVTQVSYDAGPAEAAPEELFWRQLGGHLRRVEAGPHGVVWGLGHDQTPWVYTGATGGGQLTEHGGSGQLHTMTDTRYFYIYENQRWNPLSGFSYRGLATDRPTWSDRTGRVQLTKDTVLPPSRHWNWVSSWSVDFHVSGGVDEEGWQYAMDFPASYHGYRGMQDFVRRRRWYRKCHLKTTGPWECVNNVKLRDLSMHHLCPTFEQELGGEIHLWAVTSAGDVLHRLESRPDGSGGGGGWSSVTTDQPFSAISCGGHGCVWAVARDGTARLRCGVTAQRPLGTGWAQVEHPEGRKLKHVSAGQSAVWAVDDSHRLYWRQEINPVTFPMGMAWRHVSDHVSHVSCGAGNQTWAVSSRHSGVLQRRQAVCEEDSAGAEWQHGLPGGWSHVTCRGLRRPC</sequence>
<evidence type="ECO:0000256" key="4">
    <source>
        <dbReference type="SAM" id="MobiDB-lite"/>
    </source>
</evidence>
<proteinExistence type="inferred from homology"/>
<keyword evidence="2" id="KW-0430">Lectin</keyword>
<dbReference type="Pfam" id="PF00337">
    <property type="entry name" value="Gal-bind_lectin"/>
    <property type="match status" value="1"/>
</dbReference>
<dbReference type="OrthoDB" id="72441at2759"/>
<feature type="compositionally biased region" description="Polar residues" evidence="4">
    <location>
        <begin position="369"/>
        <end position="380"/>
    </location>
</feature>
<dbReference type="CDD" id="cd00070">
    <property type="entry name" value="GLECT"/>
    <property type="match status" value="1"/>
</dbReference>
<evidence type="ECO:0000313" key="6">
    <source>
        <dbReference type="EMBL" id="KAF0287052.1"/>
    </source>
</evidence>
<dbReference type="PROSITE" id="PS51304">
    <property type="entry name" value="GALECTIN"/>
    <property type="match status" value="1"/>
</dbReference>
<dbReference type="SMART" id="SM00693">
    <property type="entry name" value="DysFN"/>
    <property type="match status" value="2"/>
</dbReference>
<keyword evidence="7" id="KW-1185">Reference proteome</keyword>
<dbReference type="SMART" id="SM00276">
    <property type="entry name" value="GLECT"/>
    <property type="match status" value="1"/>
</dbReference>
<gene>
    <name evidence="6" type="primary">TECPR1</name>
    <name evidence="6" type="ORF">FJT64_014460</name>
</gene>
<dbReference type="Pfam" id="PF06462">
    <property type="entry name" value="Hyd_WA"/>
    <property type="match status" value="4"/>
</dbReference>
<dbReference type="Pfam" id="PF19193">
    <property type="entry name" value="Tectonin"/>
    <property type="match status" value="1"/>
</dbReference>
<dbReference type="InterPro" id="IPR006624">
    <property type="entry name" value="Beta-propeller_rpt_TECPR"/>
</dbReference>
<dbReference type="InterPro" id="IPR006614">
    <property type="entry name" value="Peroxin/Ferlin"/>
</dbReference>
<dbReference type="SMART" id="SM00694">
    <property type="entry name" value="DysFC"/>
    <property type="match status" value="2"/>
</dbReference>
<evidence type="ECO:0000259" key="5">
    <source>
        <dbReference type="PROSITE" id="PS51304"/>
    </source>
</evidence>
<feature type="domain" description="Galectin" evidence="5">
    <location>
        <begin position="721"/>
        <end position="873"/>
    </location>
</feature>
<dbReference type="Proteomes" id="UP000440578">
    <property type="component" value="Unassembled WGS sequence"/>
</dbReference>
<name>A0A6A4V9R7_AMPAM</name>
<dbReference type="Gene3D" id="2.60.120.200">
    <property type="match status" value="1"/>
</dbReference>
<evidence type="ECO:0000256" key="1">
    <source>
        <dbReference type="ARBA" id="ARBA00005966"/>
    </source>
</evidence>
<dbReference type="InterPro" id="IPR001079">
    <property type="entry name" value="Galectin_CRD"/>
</dbReference>
<protein>
    <submittedName>
        <fullName evidence="6">Tectonin beta-propeller repeat-containing protein 1</fullName>
    </submittedName>
</protein>
<dbReference type="PANTHER" id="PTHR23250">
    <property type="entry name" value="DYSFERLIN-RELATED"/>
    <property type="match status" value="1"/>
</dbReference>
<dbReference type="Pfam" id="PF06398">
    <property type="entry name" value="Pex24p"/>
    <property type="match status" value="2"/>
</dbReference>
<dbReference type="InterPro" id="IPR051513">
    <property type="entry name" value="Tectonin_beta-prop"/>
</dbReference>
<comment type="similarity">
    <text evidence="1">Belongs to the TECPR1 family.</text>
</comment>